<proteinExistence type="predicted"/>
<sequence>IVSIALALSSCNYFEQKKVVTCEPMDSLPKLEQCAQNNDIQSQYNLGARYLNGVEAPKDLEKAFIGPKKRPNKVIPQQNLIWDGYIPLVEGAKKMKKSN</sequence>
<reference evidence="1 2" key="1">
    <citation type="submission" date="2011-05" db="EMBL/GenBank/DDBJ databases">
        <authorList>
            <person name="Muzny D."/>
            <person name="Qin X."/>
            <person name="Deng J."/>
            <person name="Jiang H."/>
            <person name="Liu Y."/>
            <person name="Qu J."/>
            <person name="Song X.-Z."/>
            <person name="Zhang L."/>
            <person name="Thornton R."/>
            <person name="Coyle M."/>
            <person name="Francisco L."/>
            <person name="Jackson L."/>
            <person name="Javaid M."/>
            <person name="Korchina V."/>
            <person name="Kovar C."/>
            <person name="Mata R."/>
            <person name="Mathew T."/>
            <person name="Ngo R."/>
            <person name="Nguyen L."/>
            <person name="Nguyen N."/>
            <person name="Okwuonu G."/>
            <person name="Ongeri F."/>
            <person name="Pham C."/>
            <person name="Simmons D."/>
            <person name="Wilczek-Boney K."/>
            <person name="Hale W."/>
            <person name="Jakkamsetti A."/>
            <person name="Pham P."/>
            <person name="Ruth R."/>
            <person name="San Lucas F."/>
            <person name="Warren J."/>
            <person name="Zhang J."/>
            <person name="Zhao Z."/>
            <person name="Zhou C."/>
            <person name="Zhu D."/>
            <person name="Lee S."/>
            <person name="Bess C."/>
            <person name="Blankenburg K."/>
            <person name="Forbes L."/>
            <person name="Fu Q."/>
            <person name="Gubbala S."/>
            <person name="Hirani K."/>
            <person name="Jayaseelan J.C."/>
            <person name="Lara F."/>
            <person name="Munidasa M."/>
            <person name="Palculict T."/>
            <person name="Patil S."/>
            <person name="Pu L.-L."/>
            <person name="Saada N."/>
            <person name="Tang L."/>
            <person name="Weissenberger G."/>
            <person name="Zhu Y."/>
            <person name="Hemphill L."/>
            <person name="Shang Y."/>
            <person name="Youmans B."/>
            <person name="Ayvaz T."/>
            <person name="Ross M."/>
            <person name="Santibanez J."/>
            <person name="Aqrawi P."/>
            <person name="Gross S."/>
            <person name="Joshi V."/>
            <person name="Fowler G."/>
            <person name="Nazareth L."/>
            <person name="Reid J."/>
            <person name="Worley K."/>
            <person name="Petrosino J."/>
            <person name="Highlander S."/>
            <person name="Gibbs R."/>
        </authorList>
    </citation>
    <scope>NUCLEOTIDE SEQUENCE [LARGE SCALE GENOMIC DNA]</scope>
    <source>
        <strain evidence="1 2">ATCC 33926</strain>
    </source>
</reference>
<protein>
    <submittedName>
        <fullName evidence="1">Uncharacterized protein</fullName>
    </submittedName>
</protein>
<organism evidence="1 2">
    <name type="scientific">Neisseria macacae ATCC 33926</name>
    <dbReference type="NCBI Taxonomy" id="997348"/>
    <lineage>
        <taxon>Bacteria</taxon>
        <taxon>Pseudomonadati</taxon>
        <taxon>Pseudomonadota</taxon>
        <taxon>Betaproteobacteria</taxon>
        <taxon>Neisseriales</taxon>
        <taxon>Neisseriaceae</taxon>
        <taxon>Neisseria</taxon>
    </lineage>
</organism>
<evidence type="ECO:0000313" key="2">
    <source>
        <dbReference type="Proteomes" id="UP000004982"/>
    </source>
</evidence>
<dbReference type="AlphaFoldDB" id="A0AA36UFR4"/>
<dbReference type="RefSeq" id="WP_003780497.1">
    <property type="nucleotide sequence ID" value="NZ_GL985644.1"/>
</dbReference>
<accession>A0AA36UFR4</accession>
<name>A0AA36UFR4_9NEIS</name>
<dbReference type="Proteomes" id="UP000004982">
    <property type="component" value="Unassembled WGS sequence"/>
</dbReference>
<dbReference type="InterPro" id="IPR011990">
    <property type="entry name" value="TPR-like_helical_dom_sf"/>
</dbReference>
<dbReference type="Gene3D" id="1.25.40.10">
    <property type="entry name" value="Tetratricopeptide repeat domain"/>
    <property type="match status" value="1"/>
</dbReference>
<gene>
    <name evidence="1" type="ORF">HMPREF9418_2945</name>
</gene>
<feature type="non-terminal residue" evidence="1">
    <location>
        <position position="1"/>
    </location>
</feature>
<evidence type="ECO:0000313" key="1">
    <source>
        <dbReference type="EMBL" id="EGQ73761.1"/>
    </source>
</evidence>
<comment type="caution">
    <text evidence="1">The sequence shown here is derived from an EMBL/GenBank/DDBJ whole genome shotgun (WGS) entry which is preliminary data.</text>
</comment>
<dbReference type="SUPFAM" id="SSF81901">
    <property type="entry name" value="HCP-like"/>
    <property type="match status" value="1"/>
</dbReference>
<dbReference type="EMBL" id="AFQE01000161">
    <property type="protein sequence ID" value="EGQ73761.1"/>
    <property type="molecule type" value="Genomic_DNA"/>
</dbReference>